<dbReference type="AlphaFoldDB" id="A0AAX6H6I4"/>
<dbReference type="PANTHER" id="PTHR46658:SF1">
    <property type="entry name" value="CYS OR MET METABOLISM PYRIDOXAL-PHOSPHATE-DEPENDENT ENZYME"/>
    <property type="match status" value="1"/>
</dbReference>
<evidence type="ECO:0008006" key="4">
    <source>
        <dbReference type="Google" id="ProtNLM"/>
    </source>
</evidence>
<keyword evidence="3" id="KW-1185">Reference proteome</keyword>
<dbReference type="InterPro" id="IPR015424">
    <property type="entry name" value="PyrdxlP-dep_Trfase"/>
</dbReference>
<gene>
    <name evidence="2" type="ORF">M6B38_327725</name>
</gene>
<evidence type="ECO:0000256" key="1">
    <source>
        <dbReference type="SAM" id="MobiDB-lite"/>
    </source>
</evidence>
<dbReference type="InterPro" id="IPR015421">
    <property type="entry name" value="PyrdxlP-dep_Trfase_major"/>
</dbReference>
<sequence length="169" mass="18091">MALSCAATAVSYPAPLQPRRRASRASSRGSAVCPARRRTVTPRPALSCAAPVYTAHPFAPEVAEAADSLSSEFREVDNLVARNSARVLKAFQNARVGSHHFGGCTGYGHDEGGGREALDSLFAEIVGAESAIVRSQFFSGTHAITCALFAFLRPGDEQLLELLMTLWRK</sequence>
<reference evidence="2" key="1">
    <citation type="journal article" date="2023" name="GigaByte">
        <title>Genome assembly of the bearded iris, Iris pallida Lam.</title>
        <authorList>
            <person name="Bruccoleri R.E."/>
            <person name="Oakeley E.J."/>
            <person name="Faust A.M.E."/>
            <person name="Altorfer M."/>
            <person name="Dessus-Babus S."/>
            <person name="Burckhardt D."/>
            <person name="Oertli M."/>
            <person name="Naumann U."/>
            <person name="Petersen F."/>
            <person name="Wong J."/>
        </authorList>
    </citation>
    <scope>NUCLEOTIDE SEQUENCE</scope>
    <source>
        <strain evidence="2">GSM-AAB239-AS_SAM_17_03QT</strain>
    </source>
</reference>
<dbReference type="Gene3D" id="3.40.640.10">
    <property type="entry name" value="Type I PLP-dependent aspartate aminotransferase-like (Major domain)"/>
    <property type="match status" value="1"/>
</dbReference>
<dbReference type="PANTHER" id="PTHR46658">
    <property type="entry name" value="CYS OR MET METABOLISM PYRIDOXAL-PHOSPHATE-DEPENDENT ENZYME"/>
    <property type="match status" value="1"/>
</dbReference>
<proteinExistence type="predicted"/>
<protein>
    <recommendedName>
        <fullName evidence="4">Aminotransferase class I/classII domain-containing protein</fullName>
    </recommendedName>
</protein>
<feature type="region of interest" description="Disordered" evidence="1">
    <location>
        <begin position="17"/>
        <end position="36"/>
    </location>
</feature>
<organism evidence="2 3">
    <name type="scientific">Iris pallida</name>
    <name type="common">Sweet iris</name>
    <dbReference type="NCBI Taxonomy" id="29817"/>
    <lineage>
        <taxon>Eukaryota</taxon>
        <taxon>Viridiplantae</taxon>
        <taxon>Streptophyta</taxon>
        <taxon>Embryophyta</taxon>
        <taxon>Tracheophyta</taxon>
        <taxon>Spermatophyta</taxon>
        <taxon>Magnoliopsida</taxon>
        <taxon>Liliopsida</taxon>
        <taxon>Asparagales</taxon>
        <taxon>Iridaceae</taxon>
        <taxon>Iridoideae</taxon>
        <taxon>Irideae</taxon>
        <taxon>Iris</taxon>
    </lineage>
</organism>
<name>A0AAX6H6I4_IRIPA</name>
<dbReference type="EMBL" id="JANAVB010012195">
    <property type="protein sequence ID" value="KAJ6836433.1"/>
    <property type="molecule type" value="Genomic_DNA"/>
</dbReference>
<evidence type="ECO:0000313" key="2">
    <source>
        <dbReference type="EMBL" id="KAJ6836433.1"/>
    </source>
</evidence>
<evidence type="ECO:0000313" key="3">
    <source>
        <dbReference type="Proteomes" id="UP001140949"/>
    </source>
</evidence>
<comment type="caution">
    <text evidence="2">The sequence shown here is derived from an EMBL/GenBank/DDBJ whole genome shotgun (WGS) entry which is preliminary data.</text>
</comment>
<dbReference type="Proteomes" id="UP001140949">
    <property type="component" value="Unassembled WGS sequence"/>
</dbReference>
<dbReference type="InterPro" id="IPR009651">
    <property type="entry name" value="Met_g_lyase_put"/>
</dbReference>
<accession>A0AAX6H6I4</accession>
<dbReference type="Pfam" id="PF06838">
    <property type="entry name" value="Met_gamma_lyase"/>
    <property type="match status" value="1"/>
</dbReference>
<dbReference type="SUPFAM" id="SSF53383">
    <property type="entry name" value="PLP-dependent transferases"/>
    <property type="match status" value="1"/>
</dbReference>
<reference evidence="2" key="2">
    <citation type="submission" date="2023-04" db="EMBL/GenBank/DDBJ databases">
        <authorList>
            <person name="Bruccoleri R.E."/>
            <person name="Oakeley E.J."/>
            <person name="Faust A.-M."/>
            <person name="Dessus-Babus S."/>
            <person name="Altorfer M."/>
            <person name="Burckhardt D."/>
            <person name="Oertli M."/>
            <person name="Naumann U."/>
            <person name="Petersen F."/>
            <person name="Wong J."/>
        </authorList>
    </citation>
    <scope>NUCLEOTIDE SEQUENCE</scope>
    <source>
        <strain evidence="2">GSM-AAB239-AS_SAM_17_03QT</strain>
        <tissue evidence="2">Leaf</tissue>
    </source>
</reference>